<gene>
    <name evidence="3" type="ORF">SAMN05421640_3317</name>
</gene>
<keyword evidence="1" id="KW-0732">Signal</keyword>
<dbReference type="OrthoDB" id="116832at2"/>
<feature type="domain" description="Lipid/polyisoprenoid-binding YceI-like" evidence="2">
    <location>
        <begin position="19"/>
        <end position="175"/>
    </location>
</feature>
<dbReference type="PANTHER" id="PTHR34406:SF1">
    <property type="entry name" value="PROTEIN YCEI"/>
    <property type="match status" value="1"/>
</dbReference>
<dbReference type="InterPro" id="IPR007372">
    <property type="entry name" value="Lipid/polyisoprenoid-bd_YceI"/>
</dbReference>
<dbReference type="EMBL" id="FZPD01000005">
    <property type="protein sequence ID" value="SNT30605.1"/>
    <property type="molecule type" value="Genomic_DNA"/>
</dbReference>
<dbReference type="AlphaFoldDB" id="A0A239LJQ8"/>
<keyword evidence="4" id="KW-1185">Reference proteome</keyword>
<dbReference type="SUPFAM" id="SSF101874">
    <property type="entry name" value="YceI-like"/>
    <property type="match status" value="1"/>
</dbReference>
<reference evidence="3 4" key="1">
    <citation type="submission" date="2017-06" db="EMBL/GenBank/DDBJ databases">
        <authorList>
            <person name="Kim H.J."/>
            <person name="Triplett B.A."/>
        </authorList>
    </citation>
    <scope>NUCLEOTIDE SEQUENCE [LARGE SCALE GENOMIC DNA]</scope>
    <source>
        <strain evidence="3 4">DSM 19307</strain>
    </source>
</reference>
<evidence type="ECO:0000313" key="4">
    <source>
        <dbReference type="Proteomes" id="UP000198393"/>
    </source>
</evidence>
<accession>A0A239LJQ8</accession>
<organism evidence="3 4">
    <name type="scientific">Ekhidna lutea</name>
    <dbReference type="NCBI Taxonomy" id="447679"/>
    <lineage>
        <taxon>Bacteria</taxon>
        <taxon>Pseudomonadati</taxon>
        <taxon>Bacteroidota</taxon>
        <taxon>Cytophagia</taxon>
        <taxon>Cytophagales</taxon>
        <taxon>Reichenbachiellaceae</taxon>
        <taxon>Ekhidna</taxon>
    </lineage>
</organism>
<dbReference type="PANTHER" id="PTHR34406">
    <property type="entry name" value="PROTEIN YCEI"/>
    <property type="match status" value="1"/>
</dbReference>
<protein>
    <submittedName>
        <fullName evidence="3">YceI-like domain-containing protein</fullName>
    </submittedName>
</protein>
<feature type="signal peptide" evidence="1">
    <location>
        <begin position="1"/>
        <end position="18"/>
    </location>
</feature>
<dbReference type="Pfam" id="PF04264">
    <property type="entry name" value="YceI"/>
    <property type="match status" value="1"/>
</dbReference>
<sequence>MIKKIVFLIFLFSCLAGLSQKFKSSSSLISFYSEATLEDITASNKSASSLIDLNNKAIVIVVPIKSFSFKKKLMQEHFNENYLESHKYPNATFKGKIVEWDGSVGETEATAEGTLEIHGITKEVSIVGDINYQGDNIRLNTTFPVRLEDFKIKIPKAVFYNIAEVVEVTATFDYKPYEKN</sequence>
<name>A0A239LJQ8_EKHLU</name>
<dbReference type="RefSeq" id="WP_089357978.1">
    <property type="nucleotide sequence ID" value="NZ_FZPD01000005.1"/>
</dbReference>
<evidence type="ECO:0000313" key="3">
    <source>
        <dbReference type="EMBL" id="SNT30605.1"/>
    </source>
</evidence>
<evidence type="ECO:0000256" key="1">
    <source>
        <dbReference type="SAM" id="SignalP"/>
    </source>
</evidence>
<evidence type="ECO:0000259" key="2">
    <source>
        <dbReference type="SMART" id="SM00867"/>
    </source>
</evidence>
<dbReference type="Gene3D" id="2.40.128.110">
    <property type="entry name" value="Lipid/polyisoprenoid-binding, YceI-like"/>
    <property type="match status" value="1"/>
</dbReference>
<dbReference type="Proteomes" id="UP000198393">
    <property type="component" value="Unassembled WGS sequence"/>
</dbReference>
<proteinExistence type="predicted"/>
<feature type="chain" id="PRO_5012941230" evidence="1">
    <location>
        <begin position="19"/>
        <end position="180"/>
    </location>
</feature>
<dbReference type="InterPro" id="IPR036761">
    <property type="entry name" value="TTHA0802/YceI-like_sf"/>
</dbReference>
<dbReference type="SMART" id="SM00867">
    <property type="entry name" value="YceI"/>
    <property type="match status" value="1"/>
</dbReference>